<feature type="compositionally biased region" description="Basic and acidic residues" evidence="1">
    <location>
        <begin position="7542"/>
        <end position="7551"/>
    </location>
</feature>
<dbReference type="RefSeq" id="XP_065657862.1">
    <property type="nucleotide sequence ID" value="XM_065801790.1"/>
</dbReference>
<feature type="compositionally biased region" description="Acidic residues" evidence="1">
    <location>
        <begin position="2329"/>
        <end position="2344"/>
    </location>
</feature>
<feature type="region of interest" description="Disordered" evidence="1">
    <location>
        <begin position="7542"/>
        <end position="7570"/>
    </location>
</feature>
<feature type="compositionally biased region" description="Basic and acidic residues" evidence="1">
    <location>
        <begin position="7561"/>
        <end position="7570"/>
    </location>
</feature>
<protein>
    <submittedName>
        <fullName evidence="3">Uncharacterized protein LOC100210173 isoform X2</fullName>
    </submittedName>
</protein>
<evidence type="ECO:0000313" key="3">
    <source>
        <dbReference type="RefSeq" id="XP_065657862.1"/>
    </source>
</evidence>
<gene>
    <name evidence="3" type="primary">LOC100210173</name>
</gene>
<evidence type="ECO:0000256" key="1">
    <source>
        <dbReference type="SAM" id="MobiDB-lite"/>
    </source>
</evidence>
<keyword evidence="2" id="KW-1185">Reference proteome</keyword>
<feature type="region of interest" description="Disordered" evidence="1">
    <location>
        <begin position="2310"/>
        <end position="2344"/>
    </location>
</feature>
<dbReference type="GeneID" id="100210173"/>
<feature type="compositionally biased region" description="Low complexity" evidence="1">
    <location>
        <begin position="4902"/>
        <end position="4912"/>
    </location>
</feature>
<sequence length="7570" mass="873348">MGDPHNSFQGAKKFSYTYYSSSNDAIDWLKANSQLLLDILKSPKDYLWQKCSFVLAPGDDVSSQPKWFQTSKTFLNHSCPIDEQLEVTKSISYLLPEDCVLEDGSISEITEYTDIICKNKVKNIYYIVSKANFGTGYSIIQDFLITHNLNTGAQSCLNGYCIEFGSKKKKFREDLENILRSYQSQKKSASKILYLSKSLLKQYEDKVVKRLNTRSVYRRRLSPNNSALKLHQNEDVKPKKRKVISVLGVQINQNYLRDASLSPWSHTKKNIKTEMKMECRQFFQPVEQNLAVKKNEDLDVKNSELKRSFRKRKIEPENLQFLGDDNLFRKQGIFKTNNMSNGNINCEEFTDVFETSETFEQYQENEDCGSVIEACSLPKKPLKKKLFSKLLTHQDQPSLEADYIERYHSKPFTRISSKKSLSLNSNQSSAYILKPYILNTSTKNKKDKRPFSLKKKSFSIEPVLHESFEPIKDLSCISITIEDKIVETDECELANEFLNNADKNVDDDNFILVENSQKLKMLYCNFLGTLSGHNTQNQVIWSSKSDAISNGKSFIDVKKSKLSVPLLPSKTIKIKNDVSFKETNVLQYDKQKAQQYIINLDKTSSNQLLTKSYQNKNNIDDDFFVVDYNDIPHRNSELENSLEITPGRVLVEDENGELKSFELSIEKSVDSIASNIFENYVVISVKDDKNSDQTYDNFESSTNSSYDSSYNLQLFSPNTSSKLLTNSGHNELNNNLSKMKDNKLMGELPLIKSGEKSFSFRQMLQTVKGEKINDTYIKDEDMKPEGMFGKFNLNAKNKEKSNNVVAVETREIKDQLKNRIFLKLDIDKENKRFKKDNDEEFVVLEEEKEEKILASESSLELNYADNKQKDFNQNLESNLNLLKSSPGVYKFVYKNLEKKEGINTPNDAMQQNDISLELGAVHLLNTEKNQTMTVVVNNLNTTEDMKDDIAQDIKRFCINYNAHFEYFIIAQEKNVGNIVLFIKEFYNDLRRLFVGVDRGIIGRVVFITEYVSKDENPHFSIDLNSNNAQKVIDTKSNIITKEININTKEKLIRAIVVQYNTNTYHEQNSKVSLSKDFINLNNRETSLKIQIKNDQDKSNESLLAKETVRKKTRVSESNGNSVFPILEPKHSIRYIPSVEFQPVFNDDSFINDTDSNIQSKEINDELDLNNFVLVKKHVKELFVEPEVIFSKKNIVNNNVFDESVFAKETVEKKLKISDSKSIDSTILPVFEPELSVGYIPTVEFQPVFDDDSFINDTDSDIQSKEIKDELAVSNFIFVKENNKSLIVEPEVIFSKENNVNNNVFDESVLEKETVEERLEISGSKSINSTILPVFEPELSVGYIATVEFQPVFDGDLFINDTDSNIQSNEIKDELDVSNFIFVKENNESLIVEPEVIFSKENIVNNNVFDKSVLAKETIEKKLEIPDSKSINSTVLPVFEPELSVGYIPTVEFPPVFDDDLFIIDTDSNIQSKEIKDELDVSNFIFVKENNKSLFVEPEVIFSKENIVNNNVFDKSVLAKETIEKKLEIPDSKSINSTILPVFEPELSVGYIPTVEFQPVFDDDSFINETYSNIQSKEVKDELDVSNFIFVKENNKSLIVEPEVIFSKENIVNNNVFDKSVLAKETIEKKLEIPDSKSINSTILPVFEPELSVGYIPTVEFQPVFDDDSFINDTDSNIQSKEVKDELDVSNFIFVKENNKSLIVEPEVIFSKENIVNNNVFDKSVLAKETIEKKLEIPDSKSINSTILPVFEPELSVGYIPTVEFQPVFDDDSFINDTDSNIQSKEVKDELDVSNFIFVKENNKSLIVEPEVIFSKENIVNNNVFDKSVLAKETIEKKLEIPDSKSINSTILPVFEPELSVGYIPTVEFQPVFDDDSFINDTYSNIQSKEIKDKLDVSNFIFVKENNKSLFVEPEVIFCKENNVNNNVFDESVLAKETVEKRLEIPDSKSINSTILPVFEPEQSVGYIATVEFQPVFNDDLFINDTDSNIQSKEIKGELDLNNFVVVKENVTELFVESEVIFSKENIVNNNVFDEPVLVKETVEKKLEIPDSKSIDSSILPVSEPDQSIGYITAVEFPPVFDDDLFINDTDSNIQSKEIKDELDVSNFIFVKEKNKSLFVEPEVIFNKENKVNNNVFDESVLAEETVEKKLEIPDAKSISSTILPVFEPEQSVGFIATVEFQPVFNDDSFINDTDSNIQLKEIKNDFDLNNFGLVKENVKESFVKPEIIFSSVNAINIKGIDESIIGKEALEFRISSENNSYIHHLGNISCNSMPHSDDKTFLSNNLISLDSFISVSKDNLENIVDLSFSESSSDDEDYCNNPSNIDSIDAGEDADDDGDSNDDINEFISADQSEVDEHICYKNISKNIDKHVNYNDRVFISNDNGDNYGRRIDRKDQQIGLSGFSFPQVFIRKHADSPIMDNSDHKDNKDIGVTKQISQMNDVLKALQFNLLGNNTSSDEEEFIVFDQTEKEFNVPQSDIEEHGNEECEFVNADLIPLQSTHSAWLLHQANESVDNNVLYGYIEPIEFEDLTTSVINEVEILECSIKLWATEVFEEEILEKVNEIETLIADNYELCNVEILESLTLKESFVNMFFSENAAVQNFTIQDSNYNKKAGTLHTYGGNDDSINWSDLCSINSVQVVNTEDIPFNLCNAKTLYCDVGTDHHDDCKNCDIGTDPIVLENVSFLNILNQEKSLNNDDDGNDENNFKSSEDNKFKSFEEKKLQSFEEKKVESFEEKKLESFEDEKLESFEDKKLESIEDKKLESFDIVNVQSFEVEKLKSTEKEKMELFNEKRLSSTVVEMLESSLKENLESNEDKNLESTAVVKLGPFEVEESKSFKKEKLEPSVEKFESIISDDSLLEVKQFKPAEKEDIELSEIEILNSSEKEMSESSLEKKCESSEDKKLVLSKLEIDSLSVVEMHDSSIVEKLGLFKEEKPKLFEEETLDTPDKEKLESSEVKQLRSFEVDVLKSVEEEKLESSLEEILESFKVENVKLFKVQMFKSIEEEAFKLSAEQMLELFDEEALNSSEVEVLESSLKEKLEFSKDDTFESTEEVKLESFKVEKAKLIEEKHKLSDAEKLVLFEAEMLRLSDTEKPNFFDTEKLVLSETEMFKLSDTEKLMLSETEMYKLSDVEKIVLSDTEKLELSQVEQLRSFKIKSLKLSFTEVEPCDEEKLEFFEEDEVEVFKVCQENKELLKDRENIENLEGKFLKANENTKETNTIIIQVTSRHCNEVIVYNVRNSKGFNFNNFSLLYLPSKWFEKNEWTSVAELCEGITESKQRNEELIYGEDIPHDLNNCIKQKFHTKEIAFAVYIAPEEQVPDFHKISFDEINNEPKLHTKEIAFEEVLDMYISPEEQVPDFHESFFDEMDNNEPISEKASTKDSEIHSKEFTPADQSISKVSPTDVSLYENDKILRGDVFLKDVDDISRDEVAPSGDVIIVGKLKIPDIFNNQLQTPEFSNMQGIESSPSSLKLKPEFRDGKKSNKMLLISNKLQNNLPTEEMDEAVNVQFIPENQIIPNSSDDLCSNEQINEPKLHAKEIAFEEVLDVYITPEQQVPDFNESFFDEMDNNEPISKKASTKDSEIHSKEFTPADQSISKVSPSDVSFYENDKILRGDVFLKDVDDISRDEVAPSGDVIIVGKLKIPDIFNNQLQTPEFSNMQGIESSPSSLKLKPEFRDGKKSNKMLLISNKLQNNLPTEEMDEAVNVQFIPENQIIPNSSDDLCSNEQLNKEVALNVEKRPKGQIHIDNVELNVSTKNNFLPQNVISPKDEGVLSSSEIRVGKLKIPEVFTENQKDLKTPTKNKLKESTGKIFELTFSNEDGFLKPIDPTDLTETLTIKTEFKSNPENTQNKNEVNYLNHFKPNGKRFSKIISSSTTQSDLMLPIVPEKQISNLNNINEDQKKSMVEINNINEDQKSTVDINKNPLKKNISFDLHSNNLVKKIQKNEIEFEEIVDVQLLPEEQIPDHSFTSMDEEMNKDANETSIKESSSFTAIKLTDNGLKDLKKVNDNVHPCSIIKKETKDKLADSKIDDQTMNKPLKDIAGTSINEVAHSQYGAASKNVFSSENETKVEKLDIPKIFQEIPDSKIPIKDKTDETLKTKPGKISELTFSYKDGYLSPFKSMENLTIKRFKTEYNSNPEDTQEKNECAVNYQLSSFELKDEEFSKNISLSRIQSDLILSVVPEKQISNIKNINEDQKKSMVDINNINEDQKKSMVDINKSSTNKNKSDISFDMHSNSLVKKIQAKEIEFKEILDVQLLPEEQSPDNSFTSKDKERNKEVLGEKFCLKDVESENVLVSIETKTEEKFSNDLHKVIDHQNEQIVYLSKVGLTKLSHDTKKVVDLKDKTFAANNAVGSFKDEFNLSEDVLSPENKTKDEKLKISEFFKENAQDSEVDGIIKPIEPADNFSITRPNESVVSLNGFKIKDKYISKNSMNGIQSEFILPDKSVPEKQDLDVANKKFDNEKNSKLMVNKGVLKNNSFDLHSNSLFKKIQTKEIEFEEIVDVMLMPEVQLQNDSFDTFDQQPKKEALSEQDPSSKFEIISVVKLTPNEQPARKQSSLLDFNQSSTKPICDTKNECNSPSVMIYANNDNKTVLKLDNQTKVHNSVCKTESSAVSGFHNLNNNEPYIKKQVSLNQMYPLKDEVALNKDKLAASKYNTIFPKDKVDSKEGINSVEKINVGKVPDIFNENQVNEIPEVKSPMMKSSMMKSPMMKPYELMFTNDIGLVKPFETGENFAANDLNDSSNILKRKEENKNKSNEIQSKINAELNEELNNTTDSSIKLNKSDESLFLKEKNKFKVKEIELEEIVDVQLVPEEEVPDFFFDDFKLLEKQNNNNDDDDGLVALQDVINSIDNAKVQSLLPESPRYDQNIPEELFTLLKLEDDTDSDDSLELDNDIDSCRSNNDSSDNDANFEVKKHDASVLNYEQSSYKNLINDNHTSSLTPEISKDLTSSLTPEIKLASFNESNKNDQLVEVSENDEKDEGNQKELLEKTGIESRSSSFQSILGFQLIHCTSPNNEQSDESESSSDFLSENSIESNDKLYEQKNKMALNQQTKIGIEDKEPDDTKKYKKIFHPSDKVAQWVVAHRELDSNNDHQNVESVSVSPVISFDSSFNKELNDSDQVVNISKKRLCADLFLTRAKSHESLKFQEFSKSNDFQTQNSEQDQNKHFSSSIHYLKLLSSSVLSKELNESCTNEENFYVDFWRQVEFIEDDVLSQNFKVNKSLATKLTNEFKKRQHNIKNLKSLREIYEKKDFLIKYETKNFKNKIGDDIFSNKDLWLINELKVSSNISKLTYEQPDNFLYRIPLSHKSIVSVDAKRVASYIIKLKNQQNNGNSFEEFKQNFSGCLCEEEIYFVYLYLFRKQKWFVVAEMCNQMYRVKMVSKNSKIVHKSVLSEEDIENQFATLANQEKEYNIEDSSYLALNESIDKILLKVANMRSDPVIIGKWFIILNAFCKESICTFNEFLQTYSNLNQLTMYQKFLVYLLISRKWKVLLDDNKQVFFVPTKNPYYLLEQEEQIEINEARKAIIYLAINDASAFAYLTYLGFILPDVEDSFSNGFLPEHLSHWETCLAHEKPLNITLNEFEHAFPDVQVLSDEEKLLLYSYYSGYDWSNSHACYDWLDSQALYNNLITDDTTNDVHMISGADINIKNVWNSKVKKENLKQTYSYEGDILDIMIDPFEMLEYILVIDTNCEINSFENFKTKYLLQMSDATDKLLYALYCYYYCYSLWKLLFYLPNQDTFIDVEVKRLQLPHPTVIPRNLYKLLILIESTCNGYDISTLDDFKLSFPPVFELNTVEVYLLYCFFCGRKIILGSCSHPNVKLKHNHQNNIEKIKVLPDHLRQWETRLLHEKPGLTQSHFELTYPETQFLSDNDKSLLFDYYCRNFSKPDTVNSSIRSKDNFEQFSYESFSTYPQVGMIDFQLLDSAAEPNKNQISALYSMWAYPEEISELIETWASSSKPLVENFEQFKFNFSGMVFANEFDRFIVYALIYKQDKWMTVVERKRGSNQLRLRLLPRNILLDSNNFFIQFEDLSLVNWLETINNEVELNELLKSSSFSISFGYVLFSYTKVMKLPCSLKHLEKYFVDKRLKHGKLKFEEFVEYFSDVVQSFTVGIQQVLYVYYQEYQQWELALWENGDIIHIHNENNENANKTSGNSIDYNYIDSCNPPSLKSAEDISQNKYTNEDKSIIDMMINPFEMTKWILLIDTSSETNSFEDFKTKYLLQMSDATDKQLYALYCYYYCDCLWKLLFYLPNQDKIIESETKKIQLPHPAINPSNLYKLLIFIENVYTDYDVSTLDNFKSFFPQVQELNLIEMYLLYCFFCGRKIILGSCYHENTNLTGYQGNQIYSKNAQGKTLVDEKPLDFILNNFEHASSADQLLDDVGWKEQIDMKSDNEIFFKGGKSSNKISSSELNTLELEQLDVIEELPEYQLSELFSMWAYPYAVAELLEIWASSSNLLIENFKQFKMKFSGTVSAKEFDWFVVYTLVYRPDKWMTVVERKIDSNQLRLRIIPRNISLDSNSFFIQFEDLSLYNWLETIDNEGELNELLRNSLFLIPSGYTLSSTIKVFSLPYSLLDFEKYFADKTHRKMNFSEFLVQFSEVQDFSLREQQILYVYYQAYKQWELTILKNSVNNDKKFIKDIYHEKSNQSNEDFVKNKVSIIANATSIKSTENVFLNKYTYQGNILDIMINPFEMAEWILLIDTKCETKSFEDFKEKYLSCMMGVTDKHLFALYCYYYCLGIWKIMISFSHGDAKSDLNIYEKVNQFEIPHTSVLPENILKWVCFIEEKSDCNTASTIDNFKSSFPEINSLNQSEIYLLFCFFCGRKIFLSIKKPKSQAHLSRLGLGKGIKVPDDSYQINLLPNHLRNWESILAQEVKICLSLSEFENAFPDIQQLSDADKFILFDYYRSRTLNEESVSIKHFQNQISLEQNQMSPKYPDENCINFKMLDLADELTETQYRTLSLMHTELESIGELLTMWAFSPKLIIDSFEEFSKWYLKWSSATEFQKFVVYALIYRQKKWICIVEKNSKSNQLFLKILLRNVPSDSKEFLIPFESPNLVEWSGKINDDKEIDKYLKLLEFSIPLNYSLSRKLKASHLPNVVNIHLQITNKDQSLKEFLKEFSEVIKNFPTEVQHLLFFYYHKFEEWEFSVWQNKTDENIVPPQSPAIRLNGSKRLKESRHFKGPRKLKASQNLLGSIKKDKKNEQNKERKTVSRKVSYAGKIKDIALDHSQMKSKVPIFDIESENVKTFVEFKMSCENKFKEKLSKKQLYALYCYNFCFHLWKLQVNFLNTDTLLDIKKNIVIEHPHPDVEIANILKWIKLIEQNGIRQKLTTMNEFVSYFPEMKELSEAEIYLLYCFFCGIYFRAVFVPKDSDMNVESKANQSVKKKRINKASPPINNLNEKPSWKRAITLPKLKLSDSFDVSDSESKRKSFNNAMNDHLSPLSPVVEYDNVIEVLNSPKQKDTYVPFDEISDYSIRRLTNIGFAPIKLNKGNNSPGYSYELVPFENVSDYTQRRQTKVREPYVVTKYHNVKSQEDFPEEESHIPCSIPIQDNSHDDKITRL</sequence>
<reference evidence="3" key="1">
    <citation type="submission" date="2025-08" db="UniProtKB">
        <authorList>
            <consortium name="RefSeq"/>
        </authorList>
    </citation>
    <scope>IDENTIFICATION</scope>
</reference>
<feature type="region of interest" description="Disordered" evidence="1">
    <location>
        <begin position="4888"/>
        <end position="4914"/>
    </location>
</feature>
<feature type="region of interest" description="Disordered" evidence="1">
    <location>
        <begin position="5016"/>
        <end position="5036"/>
    </location>
</feature>
<accession>A0ABM4C8A9</accession>
<organism evidence="2 3">
    <name type="scientific">Hydra vulgaris</name>
    <name type="common">Hydra</name>
    <name type="synonym">Hydra attenuata</name>
    <dbReference type="NCBI Taxonomy" id="6087"/>
    <lineage>
        <taxon>Eukaryota</taxon>
        <taxon>Metazoa</taxon>
        <taxon>Cnidaria</taxon>
        <taxon>Hydrozoa</taxon>
        <taxon>Hydroidolina</taxon>
        <taxon>Anthoathecata</taxon>
        <taxon>Aplanulata</taxon>
        <taxon>Hydridae</taxon>
        <taxon>Hydra</taxon>
    </lineage>
</organism>
<proteinExistence type="predicted"/>
<feature type="compositionally biased region" description="Acidic residues" evidence="1">
    <location>
        <begin position="4888"/>
        <end position="4899"/>
    </location>
</feature>
<name>A0ABM4C8A9_HYDVU</name>
<evidence type="ECO:0000313" key="2">
    <source>
        <dbReference type="Proteomes" id="UP001652625"/>
    </source>
</evidence>
<dbReference type="Proteomes" id="UP001652625">
    <property type="component" value="Chromosome 07"/>
</dbReference>